<evidence type="ECO:0000313" key="15">
    <source>
        <dbReference type="Proteomes" id="UP000515703"/>
    </source>
</evidence>
<evidence type="ECO:0000256" key="12">
    <source>
        <dbReference type="SAM" id="MobiDB-lite"/>
    </source>
</evidence>
<feature type="domain" description="Topo IIA-type catalytic" evidence="13">
    <location>
        <begin position="35"/>
        <end position="504"/>
    </location>
</feature>
<dbReference type="GO" id="GO:0009330">
    <property type="term" value="C:DNA topoisomerase type II (double strand cut, ATP-hydrolyzing) complex"/>
    <property type="evidence" value="ECO:0007669"/>
    <property type="project" value="TreeGrafter"/>
</dbReference>
<evidence type="ECO:0000259" key="13">
    <source>
        <dbReference type="PROSITE" id="PS52040"/>
    </source>
</evidence>
<proteinExistence type="inferred from homology"/>
<dbReference type="NCBIfam" id="NF004044">
    <property type="entry name" value="PRK05561.1"/>
    <property type="match status" value="1"/>
</dbReference>
<evidence type="ECO:0000256" key="2">
    <source>
        <dbReference type="ARBA" id="ARBA00008263"/>
    </source>
</evidence>
<dbReference type="Gene3D" id="1.10.268.10">
    <property type="entry name" value="Topoisomerase, domain 3"/>
    <property type="match status" value="1"/>
</dbReference>
<keyword evidence="9" id="KW-0963">Cytoplasm</keyword>
<dbReference type="PROSITE" id="PS52040">
    <property type="entry name" value="TOPO_IIA"/>
    <property type="match status" value="1"/>
</dbReference>
<dbReference type="FunFam" id="2.120.10.90:FF:000005">
    <property type="entry name" value="DNA topoisomerase 4 subunit A"/>
    <property type="match status" value="1"/>
</dbReference>
<evidence type="ECO:0000256" key="11">
    <source>
        <dbReference type="SAM" id="Coils"/>
    </source>
</evidence>
<dbReference type="EMBL" id="AP023368">
    <property type="protein sequence ID" value="BCJ96965.1"/>
    <property type="molecule type" value="Genomic_DNA"/>
</dbReference>
<dbReference type="Gene3D" id="3.30.1360.40">
    <property type="match status" value="1"/>
</dbReference>
<dbReference type="GO" id="GO:0003677">
    <property type="term" value="F:DNA binding"/>
    <property type="evidence" value="ECO:0007669"/>
    <property type="project" value="UniProtKB-UniRule"/>
</dbReference>
<evidence type="ECO:0000256" key="3">
    <source>
        <dbReference type="ARBA" id="ARBA00022741"/>
    </source>
</evidence>
<keyword evidence="6 9" id="KW-0238">DNA-binding</keyword>
<dbReference type="EC" id="5.6.2.2" evidence="9"/>
<dbReference type="FunFam" id="1.10.268.10:FF:000001">
    <property type="entry name" value="DNA gyrase subunit A"/>
    <property type="match status" value="1"/>
</dbReference>
<reference evidence="14 15" key="1">
    <citation type="submission" date="2020-08" db="EMBL/GenBank/DDBJ databases">
        <title>Draft genome sequencing of an Anaerocolumna strain isolated from anoxic soil subjected to BSD treatment.</title>
        <authorList>
            <person name="Uek A."/>
            <person name="Tonouchi A."/>
        </authorList>
    </citation>
    <scope>NUCLEOTIDE SEQUENCE [LARGE SCALE GENOMIC DNA]</scope>
    <source>
        <strain evidence="14 15">CTTW</strain>
    </source>
</reference>
<dbReference type="SUPFAM" id="SSF101904">
    <property type="entry name" value="GyrA/ParC C-terminal domain-like"/>
    <property type="match status" value="1"/>
</dbReference>
<dbReference type="CDD" id="cd00187">
    <property type="entry name" value="TOP4c"/>
    <property type="match status" value="1"/>
</dbReference>
<evidence type="ECO:0000256" key="10">
    <source>
        <dbReference type="PROSITE-ProRule" id="PRU01384"/>
    </source>
</evidence>
<evidence type="ECO:0000256" key="9">
    <source>
        <dbReference type="HAMAP-Rule" id="MF_01897"/>
    </source>
</evidence>
<dbReference type="RefSeq" id="WP_185257443.1">
    <property type="nucleotide sequence ID" value="NZ_AP023368.1"/>
</dbReference>
<dbReference type="Pfam" id="PF00521">
    <property type="entry name" value="DNA_topoisoIV"/>
    <property type="match status" value="1"/>
</dbReference>
<evidence type="ECO:0000256" key="4">
    <source>
        <dbReference type="ARBA" id="ARBA00022840"/>
    </source>
</evidence>
<organism evidence="14 15">
    <name type="scientific">Anaerocolumna chitinilytica</name>
    <dbReference type="NCBI Taxonomy" id="1727145"/>
    <lineage>
        <taxon>Bacteria</taxon>
        <taxon>Bacillati</taxon>
        <taxon>Bacillota</taxon>
        <taxon>Clostridia</taxon>
        <taxon>Lachnospirales</taxon>
        <taxon>Lachnospiraceae</taxon>
        <taxon>Anaerocolumna</taxon>
    </lineage>
</organism>
<dbReference type="InterPro" id="IPR013758">
    <property type="entry name" value="Topo_IIA_A/C_ab"/>
</dbReference>
<dbReference type="FunFam" id="3.90.199.10:FF:000001">
    <property type="entry name" value="DNA gyrase subunit A"/>
    <property type="match status" value="1"/>
</dbReference>
<evidence type="ECO:0000256" key="6">
    <source>
        <dbReference type="ARBA" id="ARBA00023125"/>
    </source>
</evidence>
<dbReference type="KEGG" id="acht:bsdcttw_00060"/>
<dbReference type="Gene3D" id="3.90.199.10">
    <property type="entry name" value="Topoisomerase II, domain 5"/>
    <property type="match status" value="1"/>
</dbReference>
<keyword evidence="15" id="KW-1185">Reference proteome</keyword>
<accession>A0A7I8DIY2</accession>
<evidence type="ECO:0000313" key="14">
    <source>
        <dbReference type="EMBL" id="BCJ96965.1"/>
    </source>
</evidence>
<dbReference type="GO" id="GO:0006265">
    <property type="term" value="P:DNA topological change"/>
    <property type="evidence" value="ECO:0007669"/>
    <property type="project" value="UniProtKB-UniRule"/>
</dbReference>
<dbReference type="NCBIfam" id="NF004043">
    <property type="entry name" value="PRK05560.1"/>
    <property type="match status" value="1"/>
</dbReference>
<dbReference type="GO" id="GO:0005737">
    <property type="term" value="C:cytoplasm"/>
    <property type="evidence" value="ECO:0007669"/>
    <property type="project" value="UniProtKB-SubCell"/>
</dbReference>
<protein>
    <recommendedName>
        <fullName evidence="9">DNA gyrase subunit A</fullName>
        <ecNumber evidence="9">5.6.2.2</ecNumber>
    </recommendedName>
</protein>
<dbReference type="Gene3D" id="2.120.10.90">
    <property type="entry name" value="DNA gyrase/topoisomerase IV, subunit A, C-terminal"/>
    <property type="match status" value="1"/>
</dbReference>
<dbReference type="Proteomes" id="UP000515703">
    <property type="component" value="Chromosome"/>
</dbReference>
<reference evidence="14 15" key="2">
    <citation type="submission" date="2020-08" db="EMBL/GenBank/DDBJ databases">
        <authorList>
            <person name="Ueki A."/>
            <person name="Tonouchi A."/>
        </authorList>
    </citation>
    <scope>NUCLEOTIDE SEQUENCE [LARGE SCALE GENOMIC DNA]</scope>
    <source>
        <strain evidence="14 15">CTTW</strain>
    </source>
</reference>
<comment type="subunit">
    <text evidence="9">Heterotetramer, composed of two GyrA and two GyrB chains. In the heterotetramer, GyrA contains the active site tyrosine that forms a transient covalent intermediate with DNA, while GyrB binds cofactors and catalyzes ATP hydrolysis.</text>
</comment>
<feature type="active site" description="O-(5'-phospho-DNA)-tyrosine intermediate" evidence="9 10">
    <location>
        <position position="123"/>
    </location>
</feature>
<dbReference type="SMART" id="SM00434">
    <property type="entry name" value="TOP4c"/>
    <property type="match status" value="1"/>
</dbReference>
<comment type="similarity">
    <text evidence="2 9">Belongs to the type II topoisomerase GyrA/ParC subunit family.</text>
</comment>
<dbReference type="FunFam" id="3.30.1360.40:FF:000002">
    <property type="entry name" value="DNA gyrase subunit A"/>
    <property type="match status" value="1"/>
</dbReference>
<keyword evidence="3 9" id="KW-0547">Nucleotide-binding</keyword>
<feature type="coiled-coil region" evidence="11">
    <location>
        <begin position="435"/>
        <end position="469"/>
    </location>
</feature>
<dbReference type="PANTHER" id="PTHR43493">
    <property type="entry name" value="DNA GYRASE/TOPOISOMERASE SUBUNIT A"/>
    <property type="match status" value="1"/>
</dbReference>
<dbReference type="PANTHER" id="PTHR43493:SF5">
    <property type="entry name" value="DNA GYRASE SUBUNIT A, CHLOROPLASTIC_MITOCHONDRIAL"/>
    <property type="match status" value="1"/>
</dbReference>
<evidence type="ECO:0000256" key="8">
    <source>
        <dbReference type="ARBA" id="ARBA00063644"/>
    </source>
</evidence>
<feature type="region of interest" description="Disordered" evidence="12">
    <location>
        <begin position="819"/>
        <end position="873"/>
    </location>
</feature>
<gene>
    <name evidence="14" type="primary">gyrA_1</name>
    <name evidence="9" type="synonym">gyrA</name>
    <name evidence="14" type="ORF">bsdcttw_00060</name>
</gene>
<dbReference type="NCBIfam" id="TIGR01063">
    <property type="entry name" value="gyrA"/>
    <property type="match status" value="1"/>
</dbReference>
<dbReference type="GO" id="GO:0005524">
    <property type="term" value="F:ATP binding"/>
    <property type="evidence" value="ECO:0007669"/>
    <property type="project" value="UniProtKB-UniRule"/>
</dbReference>
<keyword evidence="11" id="KW-0175">Coiled coil</keyword>
<dbReference type="SUPFAM" id="SSF56719">
    <property type="entry name" value="Type II DNA topoisomerase"/>
    <property type="match status" value="1"/>
</dbReference>
<dbReference type="GO" id="GO:0034335">
    <property type="term" value="F:DNA negative supercoiling activity"/>
    <property type="evidence" value="ECO:0007669"/>
    <property type="project" value="UniProtKB-ARBA"/>
</dbReference>
<keyword evidence="4 9" id="KW-0067">ATP-binding</keyword>
<dbReference type="InterPro" id="IPR013757">
    <property type="entry name" value="Topo_IIA_A_a_sf"/>
</dbReference>
<name>A0A7I8DIY2_9FIRM</name>
<dbReference type="InterPro" id="IPR005743">
    <property type="entry name" value="GyrA"/>
</dbReference>
<evidence type="ECO:0000256" key="5">
    <source>
        <dbReference type="ARBA" id="ARBA00023029"/>
    </source>
</evidence>
<dbReference type="InterPro" id="IPR035516">
    <property type="entry name" value="Gyrase/topoIV_suA_C"/>
</dbReference>
<comment type="miscellaneous">
    <text evidence="9">Few gyrases are as efficient as E.coli at forming negative supercoils. Not all organisms have 2 type II topoisomerases; in organisms with a single type II topoisomerase this enzyme also has to decatenate newly replicated chromosomes.</text>
</comment>
<comment type="subunit">
    <text evidence="8">Heterotetramer composed of ParC and ParE.</text>
</comment>
<dbReference type="InterPro" id="IPR006691">
    <property type="entry name" value="GyrA/parC_rep"/>
</dbReference>
<dbReference type="Pfam" id="PF03989">
    <property type="entry name" value="DNA_gyraseA_C"/>
    <property type="match status" value="6"/>
</dbReference>
<dbReference type="GO" id="GO:0006261">
    <property type="term" value="P:DNA-templated DNA replication"/>
    <property type="evidence" value="ECO:0007669"/>
    <property type="project" value="UniProtKB-UniRule"/>
</dbReference>
<feature type="short sequence motif" description="GyrA-box" evidence="9">
    <location>
        <begin position="531"/>
        <end position="537"/>
    </location>
</feature>
<dbReference type="InterPro" id="IPR013760">
    <property type="entry name" value="Topo_IIA-like_dom_sf"/>
</dbReference>
<dbReference type="HAMAP" id="MF_01897">
    <property type="entry name" value="GyrA"/>
    <property type="match status" value="1"/>
</dbReference>
<sequence>MDENIFDKVHEVDLKKTMETSYIDYAMSVIAARALPDVRDGLKPVQRRILYAMIELNNGPDKPHRKCARIVGDTMGKYHPHGDSSIYEAMVKLAQDFSTRYPLVDGHGNFGSVDGDGAAAMRYTEARLSKMSMEMLSDINKDTVDFIPNFDETEKEPTVLPARFPNLLVNGTSGIAVGMATNIPPHNLKEIINAVLKMIDNDIEEDRDTSIEEILEIVKGPDFPTGATILGVRGIDEAYRTGRGKIKVRAVTEIEAMTNGKNRIVVTELPYMVNKARLIEKIAELVKDKKIDGITELRDESDRTGMRICIELRRDVNANVLLNQLYKHTQMQDTFGVIMIALVNNEPRVLNLHEMLKYYLMHQEEVVTRRTKYDLNKAEERAHILQGLLIALDHIDEVIRIIRSSQNTAIAKERLMESFQLTEVQSQAIVDMRLRALTGLERERLETEYKELMEKIAEYKAILADKKKLLAVIKEEITVIRDKYGDDRRTSIGFDEDDLTTEDLIPNENIVLAMTRLGYIKRMTVDNFKSQHRGGKGIKGMQTIDEDFIEELLMTTTHHYILFFTNKGRVYRLKAYEIPESGRTARGTAIINLLSLLPEERITAIIPLRNYTKGKYLFMATKKGIVKKTPIMEYENIRKTGLQAINLREDDELIEVKTTNNQKDIILVTKQGQCIRFNEKDVRKTGRASMGVIGMNLEDNDEIIGMQLNTQGEYLLIVSEKGMGKRSDMNEFSVQRRGGKGVKCYKITEKTGYVVGVKAVNEENEIMIITTEGIVIRLMVDGISNLGRITSGVRLINMDLESDITVASIAKVKDRSSEEEVIKELEKELEEEISESIDKDDIDEELSDDVSDDDFEIPADEDETDSDNDEKDE</sequence>
<feature type="compositionally biased region" description="Acidic residues" evidence="12">
    <location>
        <begin position="827"/>
        <end position="873"/>
    </location>
</feature>
<dbReference type="AlphaFoldDB" id="A0A7I8DIY2"/>
<evidence type="ECO:0000256" key="1">
    <source>
        <dbReference type="ARBA" id="ARBA00000185"/>
    </source>
</evidence>
<dbReference type="GO" id="GO:0005694">
    <property type="term" value="C:chromosome"/>
    <property type="evidence" value="ECO:0007669"/>
    <property type="project" value="InterPro"/>
</dbReference>
<keyword evidence="7 9" id="KW-0413">Isomerase</keyword>
<comment type="catalytic activity">
    <reaction evidence="1 9 10">
        <text>ATP-dependent breakage, passage and rejoining of double-stranded DNA.</text>
        <dbReference type="EC" id="5.6.2.2"/>
    </reaction>
</comment>
<dbReference type="InterPro" id="IPR002205">
    <property type="entry name" value="Topo_IIA_dom_A"/>
</dbReference>
<keyword evidence="5 9" id="KW-0799">Topoisomerase</keyword>
<dbReference type="InterPro" id="IPR050220">
    <property type="entry name" value="Type_II_DNA_Topoisomerases"/>
</dbReference>
<evidence type="ECO:0000256" key="7">
    <source>
        <dbReference type="ARBA" id="ARBA00023235"/>
    </source>
</evidence>
<comment type="subcellular location">
    <subcellularLocation>
        <location evidence="9">Cytoplasm</location>
    </subcellularLocation>
</comment>
<comment type="function">
    <text evidence="9">A type II topoisomerase that negatively supercoils closed circular double-stranded (ds) DNA in an ATP-dependent manner to modulate DNA topology and maintain chromosomes in an underwound state. Negative supercoiling favors strand separation, and DNA replication, transcription, recombination and repair, all of which involve strand separation. Also able to catalyze the interconversion of other topological isomers of dsDNA rings, including catenanes and knotted rings. Type II topoisomerases break and join 2 DNA strands simultaneously in an ATP-dependent manner.</text>
</comment>